<feature type="region of interest" description="Disordered" evidence="2">
    <location>
        <begin position="104"/>
        <end position="136"/>
    </location>
</feature>
<evidence type="ECO:0000256" key="3">
    <source>
        <dbReference type="SAM" id="Phobius"/>
    </source>
</evidence>
<evidence type="ECO:0000256" key="1">
    <source>
        <dbReference type="SAM" id="Coils"/>
    </source>
</evidence>
<protein>
    <recommendedName>
        <fullName evidence="5">Magnesium transporter MgtE intracellular domain-containing protein</fullName>
    </recommendedName>
</protein>
<sequence length="434" mass="45430">MTKQPHSATKLRLSKLFRWLAVLCFMKLTILGLLLLDVPVPSWLGGSPKDATVAVNEPRNGQEQAETVAPVADAAPSGLAQSVSSTLSSMGSALDSVVDNIKDKTEKSQSDPQGSAAARMAAAVKPHADQTTSVTDAALPAPLIRATASGGAPETAAASKAPSQTFSPNFPEPQALPAPQAEPGTSAPSGSLIVSARPNRASESEWLDALGLSNLPIPGLGSVQAAHAAALDMPVPQTPTGGQSPFAPAEQTAPLTIPGAPPIPANIPRGQGTDGAPLPPRGAAGNSDGFLPPLPQGQSSGTLPVPTVQQPQGAYSNDPNTKAQELARQQQDILVLRQQMDQRLKDIQETEKKMQDMIREARGIENEKVHRLVLTYSMMKPKAAAKALESMDERVAIRILSGMSPKQSGEILTYVSPAKTAKLTELITRMRIPD</sequence>
<keyword evidence="1" id="KW-0175">Coiled coil</keyword>
<evidence type="ECO:0008006" key="5">
    <source>
        <dbReference type="Google" id="ProtNLM"/>
    </source>
</evidence>
<organism evidence="4">
    <name type="scientific">uncultured Desulfovibrio sp</name>
    <dbReference type="NCBI Taxonomy" id="167968"/>
    <lineage>
        <taxon>Bacteria</taxon>
        <taxon>Pseudomonadati</taxon>
        <taxon>Thermodesulfobacteriota</taxon>
        <taxon>Desulfovibrionia</taxon>
        <taxon>Desulfovibrionales</taxon>
        <taxon>Desulfovibrionaceae</taxon>
        <taxon>Desulfovibrio</taxon>
        <taxon>environmental samples</taxon>
    </lineage>
</organism>
<dbReference type="AlphaFoldDB" id="A0A212J605"/>
<feature type="region of interest" description="Disordered" evidence="2">
    <location>
        <begin position="148"/>
        <end position="193"/>
    </location>
</feature>
<proteinExistence type="predicted"/>
<feature type="coiled-coil region" evidence="1">
    <location>
        <begin position="337"/>
        <end position="367"/>
    </location>
</feature>
<gene>
    <name evidence="4" type="ORF">KM92DES2_10588</name>
</gene>
<dbReference type="SUPFAM" id="SSF158791">
    <property type="entry name" value="MgtE N-terminal domain-like"/>
    <property type="match status" value="1"/>
</dbReference>
<name>A0A212J605_9BACT</name>
<evidence type="ECO:0000313" key="4">
    <source>
        <dbReference type="EMBL" id="SBV94891.1"/>
    </source>
</evidence>
<keyword evidence="3" id="KW-1133">Transmembrane helix</keyword>
<reference evidence="4" key="1">
    <citation type="submission" date="2016-04" db="EMBL/GenBank/DDBJ databases">
        <authorList>
            <person name="Evans L.H."/>
            <person name="Alamgir A."/>
            <person name="Owens N."/>
            <person name="Weber N.D."/>
            <person name="Virtaneva K."/>
            <person name="Barbian K."/>
            <person name="Babar A."/>
            <person name="Rosenke K."/>
        </authorList>
    </citation>
    <scope>NUCLEOTIDE SEQUENCE</scope>
    <source>
        <strain evidence="4">92-2</strain>
    </source>
</reference>
<feature type="compositionally biased region" description="Polar residues" evidence="2">
    <location>
        <begin position="296"/>
        <end position="319"/>
    </location>
</feature>
<keyword evidence="3" id="KW-0812">Transmembrane</keyword>
<evidence type="ECO:0000256" key="2">
    <source>
        <dbReference type="SAM" id="MobiDB-lite"/>
    </source>
</evidence>
<dbReference type="RefSeq" id="WP_256185854.1">
    <property type="nucleotide sequence ID" value="NZ_CAKSVL010000009.1"/>
</dbReference>
<feature type="region of interest" description="Disordered" evidence="2">
    <location>
        <begin position="234"/>
        <end position="319"/>
    </location>
</feature>
<dbReference type="EMBL" id="FLUP01000001">
    <property type="protein sequence ID" value="SBV94891.1"/>
    <property type="molecule type" value="Genomic_DNA"/>
</dbReference>
<feature type="transmembrane region" description="Helical" evidence="3">
    <location>
        <begin position="16"/>
        <end position="36"/>
    </location>
</feature>
<keyword evidence="3" id="KW-0472">Membrane</keyword>
<accession>A0A212J605</accession>